<keyword evidence="1" id="KW-1133">Transmembrane helix</keyword>
<accession>A0A2M3ZR03</accession>
<dbReference type="AlphaFoldDB" id="A0A2M3ZR03"/>
<reference evidence="2" key="1">
    <citation type="submission" date="2018-01" db="EMBL/GenBank/DDBJ databases">
        <title>An insight into the sialome of Amazonian anophelines.</title>
        <authorList>
            <person name="Ribeiro J.M."/>
            <person name="Scarpassa V."/>
            <person name="Calvo E."/>
        </authorList>
    </citation>
    <scope>NUCLEOTIDE SEQUENCE</scope>
    <source>
        <tissue evidence="2">Salivary glands</tissue>
    </source>
</reference>
<dbReference type="EMBL" id="GGFM01010246">
    <property type="protein sequence ID" value="MBW30997.1"/>
    <property type="molecule type" value="Transcribed_RNA"/>
</dbReference>
<keyword evidence="1" id="KW-0472">Membrane</keyword>
<organism evidence="2">
    <name type="scientific">Anopheles braziliensis</name>
    <dbReference type="NCBI Taxonomy" id="58242"/>
    <lineage>
        <taxon>Eukaryota</taxon>
        <taxon>Metazoa</taxon>
        <taxon>Ecdysozoa</taxon>
        <taxon>Arthropoda</taxon>
        <taxon>Hexapoda</taxon>
        <taxon>Insecta</taxon>
        <taxon>Pterygota</taxon>
        <taxon>Neoptera</taxon>
        <taxon>Endopterygota</taxon>
        <taxon>Diptera</taxon>
        <taxon>Nematocera</taxon>
        <taxon>Culicoidea</taxon>
        <taxon>Culicidae</taxon>
        <taxon>Anophelinae</taxon>
        <taxon>Anopheles</taxon>
    </lineage>
</organism>
<evidence type="ECO:0000256" key="1">
    <source>
        <dbReference type="SAM" id="Phobius"/>
    </source>
</evidence>
<name>A0A2M3ZR03_9DIPT</name>
<sequence length="86" mass="9484">MPTPTCAFCIIATSFAPSPMASVTDLVFVVTSSTTSAFWIGDTRQQITTLHEMHRSRKSRRKSQLRAYLSVLPSTINAALFSFLSV</sequence>
<feature type="transmembrane region" description="Helical" evidence="1">
    <location>
        <begin position="65"/>
        <end position="84"/>
    </location>
</feature>
<proteinExistence type="predicted"/>
<protein>
    <submittedName>
        <fullName evidence="2">Putative secreted peptide</fullName>
    </submittedName>
</protein>
<evidence type="ECO:0000313" key="2">
    <source>
        <dbReference type="EMBL" id="MBW30997.1"/>
    </source>
</evidence>
<keyword evidence="1" id="KW-0812">Transmembrane</keyword>